<name>A0A6J6I7U7_9ZZZZ</name>
<evidence type="ECO:0000256" key="1">
    <source>
        <dbReference type="ARBA" id="ARBA00022857"/>
    </source>
</evidence>
<proteinExistence type="predicted"/>
<dbReference type="AlphaFoldDB" id="A0A6J6I7U7"/>
<dbReference type="InterPro" id="IPR051603">
    <property type="entry name" value="Zinc-ADH_QOR/CCCR"/>
</dbReference>
<dbReference type="PANTHER" id="PTHR44154">
    <property type="entry name" value="QUINONE OXIDOREDUCTASE"/>
    <property type="match status" value="1"/>
</dbReference>
<dbReference type="SUPFAM" id="SSF50129">
    <property type="entry name" value="GroES-like"/>
    <property type="match status" value="1"/>
</dbReference>
<dbReference type="InterPro" id="IPR036291">
    <property type="entry name" value="NAD(P)-bd_dom_sf"/>
</dbReference>
<dbReference type="EMBL" id="CAEZUZ010000083">
    <property type="protein sequence ID" value="CAB4616828.1"/>
    <property type="molecule type" value="Genomic_DNA"/>
</dbReference>
<dbReference type="InterPro" id="IPR013149">
    <property type="entry name" value="ADH-like_C"/>
</dbReference>
<gene>
    <name evidence="3" type="ORF">UFOPK1889_00613</name>
</gene>
<protein>
    <submittedName>
        <fullName evidence="3">Unannotated protein</fullName>
    </submittedName>
</protein>
<dbReference type="InterPro" id="IPR020843">
    <property type="entry name" value="ER"/>
</dbReference>
<dbReference type="Gene3D" id="3.40.50.720">
    <property type="entry name" value="NAD(P)-binding Rossmann-like Domain"/>
    <property type="match status" value="1"/>
</dbReference>
<dbReference type="PANTHER" id="PTHR44154:SF1">
    <property type="entry name" value="QUINONE OXIDOREDUCTASE"/>
    <property type="match status" value="1"/>
</dbReference>
<accession>A0A6J6I7U7</accession>
<dbReference type="Pfam" id="PF00107">
    <property type="entry name" value="ADH_zinc_N"/>
    <property type="match status" value="1"/>
</dbReference>
<dbReference type="Pfam" id="PF08240">
    <property type="entry name" value="ADH_N"/>
    <property type="match status" value="1"/>
</dbReference>
<organism evidence="3">
    <name type="scientific">freshwater metagenome</name>
    <dbReference type="NCBI Taxonomy" id="449393"/>
    <lineage>
        <taxon>unclassified sequences</taxon>
        <taxon>metagenomes</taxon>
        <taxon>ecological metagenomes</taxon>
    </lineage>
</organism>
<dbReference type="SMART" id="SM00829">
    <property type="entry name" value="PKS_ER"/>
    <property type="match status" value="1"/>
</dbReference>
<sequence length="331" mass="35853">MQAWILDESPGTYRYGEIEKPVPARDEVRIRVVTSALNHMDLWVTRGMPRPPLPHIPGCDVAGVVDSIGADVVGISVGDEVVVNPGVSPVDEIVRLGNNSPLGKGFMIWGEHCKGGHAQFAVIPARNVRPRPQNRTWQECAAFPLAYLTALRMLNRARLAAGETVLIVGVGSGVSAAALSISRWMGATAIVTSREERKRSHALSLGAIQAIDTADEKWNVEADVVIESVGPATWEKSMRSLAPGGRMVVCGGTSGPKVEINLPRLFFKQYEIIGSTMGSYEEFDQLLALVDDGLPIEIDSVYPVSEYEGALSRLEQGEQLGKIVLQHEVHT</sequence>
<dbReference type="InterPro" id="IPR013154">
    <property type="entry name" value="ADH-like_N"/>
</dbReference>
<dbReference type="SUPFAM" id="SSF51735">
    <property type="entry name" value="NAD(P)-binding Rossmann-fold domains"/>
    <property type="match status" value="1"/>
</dbReference>
<evidence type="ECO:0000313" key="3">
    <source>
        <dbReference type="EMBL" id="CAB4616828.1"/>
    </source>
</evidence>
<reference evidence="3" key="1">
    <citation type="submission" date="2020-05" db="EMBL/GenBank/DDBJ databases">
        <authorList>
            <person name="Chiriac C."/>
            <person name="Salcher M."/>
            <person name="Ghai R."/>
            <person name="Kavagutti S V."/>
        </authorList>
    </citation>
    <scope>NUCLEOTIDE SEQUENCE</scope>
</reference>
<dbReference type="Gene3D" id="3.90.180.10">
    <property type="entry name" value="Medium-chain alcohol dehydrogenases, catalytic domain"/>
    <property type="match status" value="1"/>
</dbReference>
<evidence type="ECO:0000259" key="2">
    <source>
        <dbReference type="SMART" id="SM00829"/>
    </source>
</evidence>
<keyword evidence="1" id="KW-0521">NADP</keyword>
<feature type="domain" description="Enoyl reductase (ER)" evidence="2">
    <location>
        <begin position="8"/>
        <end position="325"/>
    </location>
</feature>
<dbReference type="InterPro" id="IPR011032">
    <property type="entry name" value="GroES-like_sf"/>
</dbReference>
<dbReference type="GO" id="GO:0016491">
    <property type="term" value="F:oxidoreductase activity"/>
    <property type="evidence" value="ECO:0007669"/>
    <property type="project" value="InterPro"/>
</dbReference>